<proteinExistence type="predicted"/>
<dbReference type="EMBL" id="JACGWN010000007">
    <property type="protein sequence ID" value="KAL0444347.1"/>
    <property type="molecule type" value="Genomic_DNA"/>
</dbReference>
<organism evidence="1">
    <name type="scientific">Sesamum latifolium</name>
    <dbReference type="NCBI Taxonomy" id="2727402"/>
    <lineage>
        <taxon>Eukaryota</taxon>
        <taxon>Viridiplantae</taxon>
        <taxon>Streptophyta</taxon>
        <taxon>Embryophyta</taxon>
        <taxon>Tracheophyta</taxon>
        <taxon>Spermatophyta</taxon>
        <taxon>Magnoliopsida</taxon>
        <taxon>eudicotyledons</taxon>
        <taxon>Gunneridae</taxon>
        <taxon>Pentapetalae</taxon>
        <taxon>asterids</taxon>
        <taxon>lamiids</taxon>
        <taxon>Lamiales</taxon>
        <taxon>Pedaliaceae</taxon>
        <taxon>Sesamum</taxon>
    </lineage>
</organism>
<dbReference type="AlphaFoldDB" id="A0AAW2WUY3"/>
<comment type="caution">
    <text evidence="1">The sequence shown here is derived from an EMBL/GenBank/DDBJ whole genome shotgun (WGS) entry which is preliminary data.</text>
</comment>
<dbReference type="PANTHER" id="PTHR33116">
    <property type="entry name" value="REVERSE TRANSCRIPTASE ZINC-BINDING DOMAIN-CONTAINING PROTEIN-RELATED-RELATED"/>
    <property type="match status" value="1"/>
</dbReference>
<name>A0AAW2WUY3_9LAMI</name>
<gene>
    <name evidence="1" type="ORF">Slati_2157400</name>
</gene>
<accession>A0AAW2WUY3</accession>
<sequence>MVNCMDFLWEREAYDREIQCLLISLFSQWRADEHSVVLFRDSLEMFADLSGLHANISKSQLILSKSAFPIRQQLLMILGFQEGALRVRYLGLPLISSQLTTDDCRLLLTKVDEKLNGWGSLKLSYAARVQLLKSVISTLNVYWAMAFILPKGVIQAIEARMRKFLWQGGTRTGMAKVAWSDVCRPLEEGGQGIRALHPLNKGLMCKHLWDVVLHNSESIWDPWHPFGVLIHQFPWGPRVTGIPLEVQLSVVIQNGAWNWPEIRNIQHRVITDTLSPLGVDRICWSGSNDFTTWEAYHLFQPAGPKDQDRACVLCNRGIAEIHDHLFFQCDYSRQCLQILRSKVRFSLPFRTWRPNVDWAARRWRGRHPLNAASHALLASLVYHIWMEWNQQRFSSKTSTPDQTVMLCIEQIRG</sequence>
<feature type="non-terminal residue" evidence="1">
    <location>
        <position position="413"/>
    </location>
</feature>
<evidence type="ECO:0000313" key="1">
    <source>
        <dbReference type="EMBL" id="KAL0444347.1"/>
    </source>
</evidence>
<dbReference type="PANTHER" id="PTHR33116:SF76">
    <property type="entry name" value="DUF4283 DOMAIN-CONTAINING PROTEIN"/>
    <property type="match status" value="1"/>
</dbReference>
<reference evidence="1" key="1">
    <citation type="submission" date="2020-06" db="EMBL/GenBank/DDBJ databases">
        <authorList>
            <person name="Li T."/>
            <person name="Hu X."/>
            <person name="Zhang T."/>
            <person name="Song X."/>
            <person name="Zhang H."/>
            <person name="Dai N."/>
            <person name="Sheng W."/>
            <person name="Hou X."/>
            <person name="Wei L."/>
        </authorList>
    </citation>
    <scope>NUCLEOTIDE SEQUENCE</scope>
    <source>
        <strain evidence="1">KEN1</strain>
        <tissue evidence="1">Leaf</tissue>
    </source>
</reference>
<evidence type="ECO:0008006" key="2">
    <source>
        <dbReference type="Google" id="ProtNLM"/>
    </source>
</evidence>
<protein>
    <recommendedName>
        <fullName evidence="2">Reverse transcriptase zinc-binding domain-containing protein</fullName>
    </recommendedName>
</protein>
<reference evidence="1" key="2">
    <citation type="journal article" date="2024" name="Plant">
        <title>Genomic evolution and insights into agronomic trait innovations of Sesamum species.</title>
        <authorList>
            <person name="Miao H."/>
            <person name="Wang L."/>
            <person name="Qu L."/>
            <person name="Liu H."/>
            <person name="Sun Y."/>
            <person name="Le M."/>
            <person name="Wang Q."/>
            <person name="Wei S."/>
            <person name="Zheng Y."/>
            <person name="Lin W."/>
            <person name="Duan Y."/>
            <person name="Cao H."/>
            <person name="Xiong S."/>
            <person name="Wang X."/>
            <person name="Wei L."/>
            <person name="Li C."/>
            <person name="Ma Q."/>
            <person name="Ju M."/>
            <person name="Zhao R."/>
            <person name="Li G."/>
            <person name="Mu C."/>
            <person name="Tian Q."/>
            <person name="Mei H."/>
            <person name="Zhang T."/>
            <person name="Gao T."/>
            <person name="Zhang H."/>
        </authorList>
    </citation>
    <scope>NUCLEOTIDE SEQUENCE</scope>
    <source>
        <strain evidence="1">KEN1</strain>
    </source>
</reference>